<organism evidence="2 3">
    <name type="scientific">Aspergillus leporis</name>
    <dbReference type="NCBI Taxonomy" id="41062"/>
    <lineage>
        <taxon>Eukaryota</taxon>
        <taxon>Fungi</taxon>
        <taxon>Dikarya</taxon>
        <taxon>Ascomycota</taxon>
        <taxon>Pezizomycotina</taxon>
        <taxon>Eurotiomycetes</taxon>
        <taxon>Eurotiomycetidae</taxon>
        <taxon>Eurotiales</taxon>
        <taxon>Aspergillaceae</taxon>
        <taxon>Aspergillus</taxon>
        <taxon>Aspergillus subgen. Circumdati</taxon>
    </lineage>
</organism>
<gene>
    <name evidence="2" type="ORF">BDV29DRAFT_164393</name>
</gene>
<protein>
    <submittedName>
        <fullName evidence="2">S-adenosyl-L-methionine-dependent methyltransferase</fullName>
    </submittedName>
</protein>
<evidence type="ECO:0000313" key="2">
    <source>
        <dbReference type="EMBL" id="KAB8079429.1"/>
    </source>
</evidence>
<reference evidence="2 3" key="1">
    <citation type="submission" date="2019-04" db="EMBL/GenBank/DDBJ databases">
        <title>Friends and foes A comparative genomics study of 23 Aspergillus species from section Flavi.</title>
        <authorList>
            <consortium name="DOE Joint Genome Institute"/>
            <person name="Kjaerbolling I."/>
            <person name="Vesth T."/>
            <person name="Frisvad J.C."/>
            <person name="Nybo J.L."/>
            <person name="Theobald S."/>
            <person name="Kildgaard S."/>
            <person name="Isbrandt T."/>
            <person name="Kuo A."/>
            <person name="Sato A."/>
            <person name="Lyhne E.K."/>
            <person name="Kogle M.E."/>
            <person name="Wiebenga A."/>
            <person name="Kun R.S."/>
            <person name="Lubbers R.J."/>
            <person name="Makela M.R."/>
            <person name="Barry K."/>
            <person name="Chovatia M."/>
            <person name="Clum A."/>
            <person name="Daum C."/>
            <person name="Haridas S."/>
            <person name="He G."/>
            <person name="LaButti K."/>
            <person name="Lipzen A."/>
            <person name="Mondo S."/>
            <person name="Riley R."/>
            <person name="Salamov A."/>
            <person name="Simmons B.A."/>
            <person name="Magnuson J.K."/>
            <person name="Henrissat B."/>
            <person name="Mortensen U.H."/>
            <person name="Larsen T.O."/>
            <person name="Devries R.P."/>
            <person name="Grigoriev I.V."/>
            <person name="Machida M."/>
            <person name="Baker S.E."/>
            <person name="Andersen M.R."/>
        </authorList>
    </citation>
    <scope>NUCLEOTIDE SEQUENCE [LARGE SCALE GENOMIC DNA]</scope>
    <source>
        <strain evidence="2 3">CBS 151.66</strain>
    </source>
</reference>
<dbReference type="PANTHER" id="PTHR43861">
    <property type="entry name" value="TRANS-ACONITATE 2-METHYLTRANSFERASE-RELATED"/>
    <property type="match status" value="1"/>
</dbReference>
<dbReference type="CDD" id="cd02440">
    <property type="entry name" value="AdoMet_MTases"/>
    <property type="match status" value="1"/>
</dbReference>
<evidence type="ECO:0000256" key="1">
    <source>
        <dbReference type="ARBA" id="ARBA00022679"/>
    </source>
</evidence>
<dbReference type="AlphaFoldDB" id="A0A5N5XFB8"/>
<dbReference type="Gene3D" id="3.40.50.150">
    <property type="entry name" value="Vaccinia Virus protein VP39"/>
    <property type="match status" value="1"/>
</dbReference>
<dbReference type="EMBL" id="ML732150">
    <property type="protein sequence ID" value="KAB8079429.1"/>
    <property type="molecule type" value="Genomic_DNA"/>
</dbReference>
<dbReference type="GO" id="GO:0008168">
    <property type="term" value="F:methyltransferase activity"/>
    <property type="evidence" value="ECO:0007669"/>
    <property type="project" value="UniProtKB-KW"/>
</dbReference>
<sequence length="243" mass="27638">MSDFTEKNRQVFEKMSKTYRTQFEKGVKLIYRVVQENRLWATDSWNDTEAGQGKEIKVLEYACGPGIVSTALAPFVTKIVGLDVAEGMIDEYNTNAREAGFANKMVGRKGDLLAESVSEEFSGPEYSDFDVAFVSMALHHFEKPDLAMKRLGERLKKGGVCLIIDILPHGKHDHNAHEMHNHFNEATDTIKTHGFTLEDMRKLYEGAGLGMKFDFRVIDEPFIFEKDEKSFSKTLFIARGQRQ</sequence>
<dbReference type="OrthoDB" id="66144at2759"/>
<dbReference type="InterPro" id="IPR029063">
    <property type="entry name" value="SAM-dependent_MTases_sf"/>
</dbReference>
<dbReference type="SUPFAM" id="SSF53335">
    <property type="entry name" value="S-adenosyl-L-methionine-dependent methyltransferases"/>
    <property type="match status" value="1"/>
</dbReference>
<evidence type="ECO:0000313" key="3">
    <source>
        <dbReference type="Proteomes" id="UP000326565"/>
    </source>
</evidence>
<keyword evidence="1 2" id="KW-0808">Transferase</keyword>
<accession>A0A5N5XFB8</accession>
<name>A0A5N5XFB8_9EURO</name>
<dbReference type="Proteomes" id="UP000326565">
    <property type="component" value="Unassembled WGS sequence"/>
</dbReference>
<dbReference type="Pfam" id="PF13489">
    <property type="entry name" value="Methyltransf_23"/>
    <property type="match status" value="1"/>
</dbReference>
<dbReference type="PANTHER" id="PTHR43861:SF3">
    <property type="entry name" value="PUTATIVE (AFU_ORTHOLOGUE AFUA_2G14390)-RELATED"/>
    <property type="match status" value="1"/>
</dbReference>
<proteinExistence type="predicted"/>
<dbReference type="GO" id="GO:0032259">
    <property type="term" value="P:methylation"/>
    <property type="evidence" value="ECO:0007669"/>
    <property type="project" value="UniProtKB-KW"/>
</dbReference>
<keyword evidence="3" id="KW-1185">Reference proteome</keyword>
<keyword evidence="2" id="KW-0489">Methyltransferase</keyword>